<evidence type="ECO:0000256" key="5">
    <source>
        <dbReference type="ARBA" id="ARBA00022801"/>
    </source>
</evidence>
<dbReference type="PANTHER" id="PTHR38050">
    <property type="match status" value="1"/>
</dbReference>
<evidence type="ECO:0000313" key="10">
    <source>
        <dbReference type="Proteomes" id="UP000319769"/>
    </source>
</evidence>
<keyword evidence="2" id="KW-0964">Secreted</keyword>
<dbReference type="Proteomes" id="UP000319769">
    <property type="component" value="Unassembled WGS sequence"/>
</dbReference>
<keyword evidence="6" id="KW-0119">Carbohydrate metabolism</keyword>
<dbReference type="AlphaFoldDB" id="A0A5N0VKA8"/>
<evidence type="ECO:0000256" key="8">
    <source>
        <dbReference type="SAM" id="SignalP"/>
    </source>
</evidence>
<evidence type="ECO:0000256" key="3">
    <source>
        <dbReference type="ARBA" id="ARBA00022651"/>
    </source>
</evidence>
<reference evidence="9" key="1">
    <citation type="submission" date="2019-09" db="EMBL/GenBank/DDBJ databases">
        <authorList>
            <person name="Teo W.F.A."/>
            <person name="Duangmal K."/>
        </authorList>
    </citation>
    <scope>NUCLEOTIDE SEQUENCE [LARGE SCALE GENOMIC DNA]</scope>
    <source>
        <strain evidence="9">K81G1</strain>
    </source>
</reference>
<evidence type="ECO:0000256" key="6">
    <source>
        <dbReference type="ARBA" id="ARBA00023277"/>
    </source>
</evidence>
<protein>
    <submittedName>
        <fullName evidence="9">Ferulic acid esterase</fullName>
    </submittedName>
</protein>
<name>A0A5N0VKA8_9PSEU</name>
<evidence type="ECO:0000313" key="9">
    <source>
        <dbReference type="EMBL" id="KAA9166138.1"/>
    </source>
</evidence>
<evidence type="ECO:0000256" key="1">
    <source>
        <dbReference type="ARBA" id="ARBA00004613"/>
    </source>
</evidence>
<accession>A0A5N0VKA8</accession>
<dbReference type="Gene3D" id="3.40.50.1820">
    <property type="entry name" value="alpha/beta hydrolase"/>
    <property type="match status" value="1"/>
</dbReference>
<dbReference type="EMBL" id="VMNW02000003">
    <property type="protein sequence ID" value="KAA9166138.1"/>
    <property type="molecule type" value="Genomic_DNA"/>
</dbReference>
<keyword evidence="4 8" id="KW-0732">Signal</keyword>
<dbReference type="GO" id="GO:0030600">
    <property type="term" value="F:feruloyl esterase activity"/>
    <property type="evidence" value="ECO:0007669"/>
    <property type="project" value="InterPro"/>
</dbReference>
<feature type="chain" id="PRO_5038797198" evidence="8">
    <location>
        <begin position="24"/>
        <end position="310"/>
    </location>
</feature>
<dbReference type="GO" id="GO:0045493">
    <property type="term" value="P:xylan catabolic process"/>
    <property type="evidence" value="ECO:0007669"/>
    <property type="project" value="UniProtKB-KW"/>
</dbReference>
<dbReference type="SUPFAM" id="SSF53474">
    <property type="entry name" value="alpha/beta-Hydrolases"/>
    <property type="match status" value="1"/>
</dbReference>
<keyword evidence="3" id="KW-0858">Xylan degradation</keyword>
<gene>
    <name evidence="9" type="ORF">FPZ12_004140</name>
</gene>
<evidence type="ECO:0000256" key="4">
    <source>
        <dbReference type="ARBA" id="ARBA00022729"/>
    </source>
</evidence>
<comment type="caution">
    <text evidence="9">The sequence shown here is derived from an EMBL/GenBank/DDBJ whole genome shotgun (WGS) entry which is preliminary data.</text>
</comment>
<organism evidence="9 10">
    <name type="scientific">Amycolatopsis acidicola</name>
    <dbReference type="NCBI Taxonomy" id="2596893"/>
    <lineage>
        <taxon>Bacteria</taxon>
        <taxon>Bacillati</taxon>
        <taxon>Actinomycetota</taxon>
        <taxon>Actinomycetes</taxon>
        <taxon>Pseudonocardiales</taxon>
        <taxon>Pseudonocardiaceae</taxon>
        <taxon>Amycolatopsis</taxon>
    </lineage>
</organism>
<dbReference type="OrthoDB" id="9767239at2"/>
<evidence type="ECO:0000256" key="2">
    <source>
        <dbReference type="ARBA" id="ARBA00022525"/>
    </source>
</evidence>
<comment type="subcellular location">
    <subcellularLocation>
        <location evidence="1">Secreted</location>
    </subcellularLocation>
</comment>
<dbReference type="PANTHER" id="PTHR38050:SF2">
    <property type="entry name" value="FERULOYL ESTERASE C-RELATED"/>
    <property type="match status" value="1"/>
</dbReference>
<dbReference type="RefSeq" id="WP_144745619.1">
    <property type="nucleotide sequence ID" value="NZ_VMNW02000003.1"/>
</dbReference>
<keyword evidence="7" id="KW-0624">Polysaccharide degradation</keyword>
<keyword evidence="10" id="KW-1185">Reference proteome</keyword>
<keyword evidence="5" id="KW-0378">Hydrolase</keyword>
<evidence type="ECO:0000256" key="7">
    <source>
        <dbReference type="ARBA" id="ARBA00023326"/>
    </source>
</evidence>
<feature type="signal peptide" evidence="8">
    <location>
        <begin position="1"/>
        <end position="23"/>
    </location>
</feature>
<sequence length="310" mass="32433">MSGRFRRGAIVLAVALGFGTLVAAPAEADPGVVDHAVPTTGCGLAAPAPGATTVAHLTSGGVDREYRLHVPAGYRAAREYPLVLSYHGHGRTALYQEQLSGFSDADVISVYPQGVTGTDGESAWTGAPYSAPVDDVRFTSDLLTSLQHQLCVDPARIYAAGKSNGGGFVGVLACRMAGRIAAFAPVSGAFYPQGGACEPSRKVALVDFHGTADTTIPYGGNPAKGLPSIPDWLAAWASRDHCFPRPVSFSPVRGVVTQRWPGCSLVHYRVEGAGHVWPSTRPNNDSATPTVIDATPVILDFFKAHRLAGV</sequence>
<dbReference type="GO" id="GO:0005576">
    <property type="term" value="C:extracellular region"/>
    <property type="evidence" value="ECO:0007669"/>
    <property type="project" value="UniProtKB-SubCell"/>
</dbReference>
<dbReference type="InterPro" id="IPR043595">
    <property type="entry name" value="FaeB/C/D"/>
</dbReference>
<proteinExistence type="predicted"/>
<dbReference type="InterPro" id="IPR029058">
    <property type="entry name" value="AB_hydrolase_fold"/>
</dbReference>